<evidence type="ECO:0000313" key="2">
    <source>
        <dbReference type="EMBL" id="MEQ2487599.1"/>
    </source>
</evidence>
<accession>A0ABV1FT64</accession>
<keyword evidence="1" id="KW-0812">Transmembrane</keyword>
<organism evidence="2 3">
    <name type="scientific">Hallella faecis</name>
    <dbReference type="NCBI Taxonomy" id="2841596"/>
    <lineage>
        <taxon>Bacteria</taxon>
        <taxon>Pseudomonadati</taxon>
        <taxon>Bacteroidota</taxon>
        <taxon>Bacteroidia</taxon>
        <taxon>Bacteroidales</taxon>
        <taxon>Prevotellaceae</taxon>
        <taxon>Hallella</taxon>
    </lineage>
</organism>
<evidence type="ECO:0000256" key="1">
    <source>
        <dbReference type="SAM" id="Phobius"/>
    </source>
</evidence>
<keyword evidence="1" id="KW-1133">Transmembrane helix</keyword>
<comment type="caution">
    <text evidence="2">The sequence shown here is derived from an EMBL/GenBank/DDBJ whole genome shotgun (WGS) entry which is preliminary data.</text>
</comment>
<keyword evidence="1" id="KW-0472">Membrane</keyword>
<keyword evidence="3" id="KW-1185">Reference proteome</keyword>
<dbReference type="Proteomes" id="UP001487296">
    <property type="component" value="Unassembled WGS sequence"/>
</dbReference>
<sequence length="121" mass="14003">MEKEFEDYWKKHRASLLLAAPKDLQEERNRSEKLNTFGDWLLYLAPFVVMVAFLDQKFVASELLNFLASIGVGMVATLLSMLLKPYVTGKRRVADIENDMKAYFYGIYQTRGLDALEAMRQ</sequence>
<feature type="transmembrane region" description="Helical" evidence="1">
    <location>
        <begin position="37"/>
        <end position="54"/>
    </location>
</feature>
<dbReference type="RefSeq" id="WP_215760664.1">
    <property type="nucleotide sequence ID" value="NZ_JAHKBE010000059.1"/>
</dbReference>
<protein>
    <submittedName>
        <fullName evidence="2">Uncharacterized protein</fullName>
    </submittedName>
</protein>
<reference evidence="2 3" key="1">
    <citation type="submission" date="2024-04" db="EMBL/GenBank/DDBJ databases">
        <title>Human intestinal bacterial collection.</title>
        <authorList>
            <person name="Pauvert C."/>
            <person name="Hitch T.C.A."/>
            <person name="Clavel T."/>
        </authorList>
    </citation>
    <scope>NUCLEOTIDE SEQUENCE [LARGE SCALE GENOMIC DNA]</scope>
    <source>
        <strain evidence="2 3">CLA-AA-H145</strain>
    </source>
</reference>
<feature type="transmembrane region" description="Helical" evidence="1">
    <location>
        <begin position="66"/>
        <end position="83"/>
    </location>
</feature>
<name>A0ABV1FT64_9BACT</name>
<evidence type="ECO:0000313" key="3">
    <source>
        <dbReference type="Proteomes" id="UP001487296"/>
    </source>
</evidence>
<dbReference type="EMBL" id="JBBNFP010000058">
    <property type="protein sequence ID" value="MEQ2487599.1"/>
    <property type="molecule type" value="Genomic_DNA"/>
</dbReference>
<gene>
    <name evidence="2" type="ORF">AAAT34_11185</name>
</gene>
<proteinExistence type="predicted"/>